<dbReference type="HOGENOM" id="CLU_171338_0_0_1"/>
<accession>U5DBB4</accession>
<keyword evidence="3" id="KW-1185">Reference proteome</keyword>
<sequence length="112" mass="12532">MSHLISLTMASPKFPCHLETRLSPHLTTPFLGSEERSVNIPPPIDAHGESNRKSLANLKSMSISSEDEEDVPEAALEVGLMKDVNSQEIAHLREVESPLRREVEHYRSMSDI</sequence>
<gene>
    <name evidence="2" type="ORF">AMTR_s00064p00171110</name>
</gene>
<dbReference type="EMBL" id="KI392064">
    <property type="protein sequence ID" value="ERN19814.1"/>
    <property type="molecule type" value="Genomic_DNA"/>
</dbReference>
<organism evidence="2 3">
    <name type="scientific">Amborella trichopoda</name>
    <dbReference type="NCBI Taxonomy" id="13333"/>
    <lineage>
        <taxon>Eukaryota</taxon>
        <taxon>Viridiplantae</taxon>
        <taxon>Streptophyta</taxon>
        <taxon>Embryophyta</taxon>
        <taxon>Tracheophyta</taxon>
        <taxon>Spermatophyta</taxon>
        <taxon>Magnoliopsida</taxon>
        <taxon>Amborellales</taxon>
        <taxon>Amborellaceae</taxon>
        <taxon>Amborella</taxon>
    </lineage>
</organism>
<feature type="region of interest" description="Disordered" evidence="1">
    <location>
        <begin position="27"/>
        <end position="53"/>
    </location>
</feature>
<reference evidence="3" key="1">
    <citation type="journal article" date="2013" name="Science">
        <title>The Amborella genome and the evolution of flowering plants.</title>
        <authorList>
            <consortium name="Amborella Genome Project"/>
        </authorList>
    </citation>
    <scope>NUCLEOTIDE SEQUENCE [LARGE SCALE GENOMIC DNA]</scope>
</reference>
<dbReference type="Proteomes" id="UP000017836">
    <property type="component" value="Unassembled WGS sequence"/>
</dbReference>
<protein>
    <submittedName>
        <fullName evidence="2">Uncharacterized protein</fullName>
    </submittedName>
</protein>
<evidence type="ECO:0000313" key="3">
    <source>
        <dbReference type="Proteomes" id="UP000017836"/>
    </source>
</evidence>
<evidence type="ECO:0000256" key="1">
    <source>
        <dbReference type="SAM" id="MobiDB-lite"/>
    </source>
</evidence>
<dbReference type="AlphaFoldDB" id="U5DBB4"/>
<proteinExistence type="predicted"/>
<name>U5DBB4_AMBTC</name>
<dbReference type="Gramene" id="ERN19814">
    <property type="protein sequence ID" value="ERN19814"/>
    <property type="gene ID" value="AMTR_s00064p00171110"/>
</dbReference>
<evidence type="ECO:0000313" key="2">
    <source>
        <dbReference type="EMBL" id="ERN19814.1"/>
    </source>
</evidence>